<reference evidence="6" key="1">
    <citation type="journal article" date="2021" name="PeerJ">
        <title>Extensive microbial diversity within the chicken gut microbiome revealed by metagenomics and culture.</title>
        <authorList>
            <person name="Gilroy R."/>
            <person name="Ravi A."/>
            <person name="Getino M."/>
            <person name="Pursley I."/>
            <person name="Horton D.L."/>
            <person name="Alikhan N.F."/>
            <person name="Baker D."/>
            <person name="Gharbi K."/>
            <person name="Hall N."/>
            <person name="Watson M."/>
            <person name="Adriaenssens E.M."/>
            <person name="Foster-Nyarko E."/>
            <person name="Jarju S."/>
            <person name="Secka A."/>
            <person name="Antonio M."/>
            <person name="Oren A."/>
            <person name="Chaudhuri R.R."/>
            <person name="La Ragione R."/>
            <person name="Hildebrand F."/>
            <person name="Pallen M.J."/>
        </authorList>
    </citation>
    <scope>NUCLEOTIDE SEQUENCE</scope>
    <source>
        <strain evidence="6">ChiGjej2B2-19336</strain>
    </source>
</reference>
<dbReference type="CDD" id="cd06848">
    <property type="entry name" value="GCS_H"/>
    <property type="match status" value="1"/>
</dbReference>
<evidence type="ECO:0000259" key="5">
    <source>
        <dbReference type="PROSITE" id="PS50968"/>
    </source>
</evidence>
<dbReference type="InterPro" id="IPR002930">
    <property type="entry name" value="GCV_H"/>
</dbReference>
<dbReference type="EMBL" id="DYZA01000139">
    <property type="protein sequence ID" value="HJD97356.1"/>
    <property type="molecule type" value="Genomic_DNA"/>
</dbReference>
<evidence type="ECO:0000256" key="1">
    <source>
        <dbReference type="ARBA" id="ARBA00009249"/>
    </source>
</evidence>
<accession>A0A921DRS9</accession>
<feature type="domain" description="Lipoyl-binding" evidence="5">
    <location>
        <begin position="23"/>
        <end position="104"/>
    </location>
</feature>
<dbReference type="PANTHER" id="PTHR11715">
    <property type="entry name" value="GLYCINE CLEAVAGE SYSTEM H PROTEIN"/>
    <property type="match status" value="1"/>
</dbReference>
<dbReference type="HAMAP" id="MF_00272">
    <property type="entry name" value="GcvH"/>
    <property type="match status" value="1"/>
</dbReference>
<proteinExistence type="inferred from homology"/>
<dbReference type="InterPro" id="IPR011053">
    <property type="entry name" value="Single_hybrid_motif"/>
</dbReference>
<dbReference type="InterPro" id="IPR000089">
    <property type="entry name" value="Biotin_lipoyl"/>
</dbReference>
<dbReference type="Gene3D" id="2.40.50.100">
    <property type="match status" value="1"/>
</dbReference>
<dbReference type="GO" id="GO:0005960">
    <property type="term" value="C:glycine cleavage complex"/>
    <property type="evidence" value="ECO:0007669"/>
    <property type="project" value="InterPro"/>
</dbReference>
<reference evidence="6" key="2">
    <citation type="submission" date="2021-09" db="EMBL/GenBank/DDBJ databases">
        <authorList>
            <person name="Gilroy R."/>
        </authorList>
    </citation>
    <scope>NUCLEOTIDE SEQUENCE</scope>
    <source>
        <strain evidence="6">ChiGjej2B2-19336</strain>
    </source>
</reference>
<dbReference type="InterPro" id="IPR033753">
    <property type="entry name" value="GCV_H/Fam206"/>
</dbReference>
<dbReference type="NCBIfam" id="TIGR00527">
    <property type="entry name" value="gcvH"/>
    <property type="match status" value="1"/>
</dbReference>
<comment type="similarity">
    <text evidence="1 3">Belongs to the GcvH family.</text>
</comment>
<dbReference type="Pfam" id="PF01597">
    <property type="entry name" value="GCV_H"/>
    <property type="match status" value="1"/>
</dbReference>
<dbReference type="AlphaFoldDB" id="A0A921DRS9"/>
<dbReference type="InterPro" id="IPR003016">
    <property type="entry name" value="2-oxoA_DH_lipoyl-BS"/>
</dbReference>
<feature type="modified residue" description="N6-lipoyllysine" evidence="3 4">
    <location>
        <position position="64"/>
    </location>
</feature>
<gene>
    <name evidence="3 6" type="primary">gcvH</name>
    <name evidence="6" type="ORF">K8W16_06900</name>
</gene>
<comment type="function">
    <text evidence="3">The glycine cleavage system catalyzes the degradation of glycine. The H protein shuttles the methylamine group of glycine from the P protein to the T protein.</text>
</comment>
<comment type="cofactor">
    <cofactor evidence="3">
        <name>(R)-lipoate</name>
        <dbReference type="ChEBI" id="CHEBI:83088"/>
    </cofactor>
    <text evidence="3">Binds 1 lipoyl cofactor covalently.</text>
</comment>
<comment type="caution">
    <text evidence="6">The sequence shown here is derived from an EMBL/GenBank/DDBJ whole genome shotgun (WGS) entry which is preliminary data.</text>
</comment>
<dbReference type="SUPFAM" id="SSF51230">
    <property type="entry name" value="Single hybrid motif"/>
    <property type="match status" value="1"/>
</dbReference>
<dbReference type="PROSITE" id="PS00189">
    <property type="entry name" value="LIPOYL"/>
    <property type="match status" value="1"/>
</dbReference>
<keyword evidence="2 3" id="KW-0450">Lipoyl</keyword>
<sequence>MSNIPAELKYTASHEWIKTEGDLYVIGLTDFAQSALGDIVFIELPQEGDAVTMGESFADVESVKAVSGVFSPVSGTVAAVNEALTENPALLNEAPYDAWLIKVSGAESVGELLDAAGYEAVCKAEEA</sequence>
<evidence type="ECO:0000313" key="6">
    <source>
        <dbReference type="EMBL" id="HJD97356.1"/>
    </source>
</evidence>
<dbReference type="GO" id="GO:0019464">
    <property type="term" value="P:glycine decarboxylation via glycine cleavage system"/>
    <property type="evidence" value="ECO:0007669"/>
    <property type="project" value="UniProtKB-UniRule"/>
</dbReference>
<dbReference type="GO" id="GO:0005737">
    <property type="term" value="C:cytoplasm"/>
    <property type="evidence" value="ECO:0007669"/>
    <property type="project" value="TreeGrafter"/>
</dbReference>
<evidence type="ECO:0000313" key="7">
    <source>
        <dbReference type="Proteomes" id="UP000698963"/>
    </source>
</evidence>
<organism evidence="6 7">
    <name type="scientific">Mailhella massiliensis</name>
    <dbReference type="NCBI Taxonomy" id="1903261"/>
    <lineage>
        <taxon>Bacteria</taxon>
        <taxon>Pseudomonadati</taxon>
        <taxon>Thermodesulfobacteriota</taxon>
        <taxon>Desulfovibrionia</taxon>
        <taxon>Desulfovibrionales</taxon>
        <taxon>Desulfovibrionaceae</taxon>
        <taxon>Mailhella</taxon>
    </lineage>
</organism>
<dbReference type="NCBIfam" id="NF002270">
    <property type="entry name" value="PRK01202.1"/>
    <property type="match status" value="1"/>
</dbReference>
<dbReference type="GO" id="GO:0009249">
    <property type="term" value="P:protein lipoylation"/>
    <property type="evidence" value="ECO:0007669"/>
    <property type="project" value="TreeGrafter"/>
</dbReference>
<dbReference type="Proteomes" id="UP000698963">
    <property type="component" value="Unassembled WGS sequence"/>
</dbReference>
<dbReference type="RefSeq" id="WP_304122391.1">
    <property type="nucleotide sequence ID" value="NZ_DYZA01000139.1"/>
</dbReference>
<protein>
    <recommendedName>
        <fullName evidence="3">Glycine cleavage system H protein</fullName>
    </recommendedName>
</protein>
<evidence type="ECO:0000256" key="2">
    <source>
        <dbReference type="ARBA" id="ARBA00022823"/>
    </source>
</evidence>
<evidence type="ECO:0000256" key="4">
    <source>
        <dbReference type="PIRSR" id="PIRSR617453-50"/>
    </source>
</evidence>
<name>A0A921DRS9_9BACT</name>
<dbReference type="InterPro" id="IPR017453">
    <property type="entry name" value="GCV_H_sub"/>
</dbReference>
<dbReference type="PROSITE" id="PS50968">
    <property type="entry name" value="BIOTINYL_LIPOYL"/>
    <property type="match status" value="1"/>
</dbReference>
<evidence type="ECO:0000256" key="3">
    <source>
        <dbReference type="HAMAP-Rule" id="MF_00272"/>
    </source>
</evidence>
<comment type="subunit">
    <text evidence="3">The glycine cleavage system is composed of four proteins: P, T, L and H.</text>
</comment>
<dbReference type="PANTHER" id="PTHR11715:SF3">
    <property type="entry name" value="GLYCINE CLEAVAGE SYSTEM H PROTEIN-RELATED"/>
    <property type="match status" value="1"/>
</dbReference>